<protein>
    <recommendedName>
        <fullName evidence="4">Outer membrane protein beta-barrel domain-containing protein</fullName>
    </recommendedName>
</protein>
<sequence length="199" mass="22108">MKRVLFALLFLAAASAASAQDSTYQRRSFDKPEEKQKGFDRSRLFVGGGLGLGLGNRTFSANVSPLVGYRFSRLFAAGANINFQYGSDRWEYAEGNIKNSYTLVGGGVFGRVYPLDIIFVQVQPEYNHIMAKTTDETVRPKQVYKDSYTVPSLLMGVGYAQPIGGNSAFTIMVQYDVLQDERSLYYQRPVFSAGVNIGF</sequence>
<proteinExistence type="predicted"/>
<evidence type="ECO:0000256" key="1">
    <source>
        <dbReference type="SAM" id="SignalP"/>
    </source>
</evidence>
<dbReference type="RefSeq" id="WP_264281618.1">
    <property type="nucleotide sequence ID" value="NZ_CP107006.1"/>
</dbReference>
<name>A0ABY6J1L7_9BACT</name>
<evidence type="ECO:0000313" key="2">
    <source>
        <dbReference type="EMBL" id="UYQ93563.1"/>
    </source>
</evidence>
<reference evidence="2" key="1">
    <citation type="submission" date="2022-10" db="EMBL/GenBank/DDBJ databases">
        <title>Chitinophaga sp. nov., isolated from soil.</title>
        <authorList>
            <person name="Jeon C.O."/>
        </authorList>
    </citation>
    <scope>NUCLEOTIDE SEQUENCE</scope>
    <source>
        <strain evidence="2">R8</strain>
    </source>
</reference>
<evidence type="ECO:0000313" key="3">
    <source>
        <dbReference type="Proteomes" id="UP001162741"/>
    </source>
</evidence>
<keyword evidence="3" id="KW-1185">Reference proteome</keyword>
<gene>
    <name evidence="2" type="ORF">MKQ68_00415</name>
</gene>
<dbReference type="EMBL" id="CP107006">
    <property type="protein sequence ID" value="UYQ93563.1"/>
    <property type="molecule type" value="Genomic_DNA"/>
</dbReference>
<feature type="chain" id="PRO_5045425974" description="Outer membrane protein beta-barrel domain-containing protein" evidence="1">
    <location>
        <begin position="20"/>
        <end position="199"/>
    </location>
</feature>
<organism evidence="2 3">
    <name type="scientific">Chitinophaga horti</name>
    <dbReference type="NCBI Taxonomy" id="2920382"/>
    <lineage>
        <taxon>Bacteria</taxon>
        <taxon>Pseudomonadati</taxon>
        <taxon>Bacteroidota</taxon>
        <taxon>Chitinophagia</taxon>
        <taxon>Chitinophagales</taxon>
        <taxon>Chitinophagaceae</taxon>
        <taxon>Chitinophaga</taxon>
    </lineage>
</organism>
<accession>A0ABY6J1L7</accession>
<feature type="signal peptide" evidence="1">
    <location>
        <begin position="1"/>
        <end position="19"/>
    </location>
</feature>
<evidence type="ECO:0008006" key="4">
    <source>
        <dbReference type="Google" id="ProtNLM"/>
    </source>
</evidence>
<dbReference type="Proteomes" id="UP001162741">
    <property type="component" value="Chromosome"/>
</dbReference>
<keyword evidence="1" id="KW-0732">Signal</keyword>